<dbReference type="GO" id="GO:0031177">
    <property type="term" value="F:phosphopantetheine binding"/>
    <property type="evidence" value="ECO:0007669"/>
    <property type="project" value="InterPro"/>
</dbReference>
<dbReference type="Gene3D" id="3.30.300.30">
    <property type="match status" value="1"/>
</dbReference>
<dbReference type="InterPro" id="IPR009081">
    <property type="entry name" value="PP-bd_ACP"/>
</dbReference>
<feature type="domain" description="Carrier" evidence="5">
    <location>
        <begin position="931"/>
        <end position="1005"/>
    </location>
</feature>
<reference evidence="6 7" key="1">
    <citation type="submission" date="2019-01" db="EMBL/GenBank/DDBJ databases">
        <title>Sequencing the genomes of 1000 actinobacteria strains.</title>
        <authorList>
            <person name="Klenk H.-P."/>
        </authorList>
    </citation>
    <scope>NUCLEOTIDE SEQUENCE [LARGE SCALE GENOMIC DNA]</scope>
    <source>
        <strain evidence="6 7">DSM 43925</strain>
    </source>
</reference>
<comment type="caution">
    <text evidence="6">The sequence shown here is derived from an EMBL/GenBank/DDBJ whole genome shotgun (WGS) entry which is preliminary data.</text>
</comment>
<dbReference type="InterPro" id="IPR036291">
    <property type="entry name" value="NAD(P)-bd_dom_sf"/>
</dbReference>
<dbReference type="InterPro" id="IPR020845">
    <property type="entry name" value="AMP-binding_CS"/>
</dbReference>
<dbReference type="GO" id="GO:0005737">
    <property type="term" value="C:cytoplasm"/>
    <property type="evidence" value="ECO:0007669"/>
    <property type="project" value="TreeGrafter"/>
</dbReference>
<dbReference type="Proteomes" id="UP000284824">
    <property type="component" value="Unassembled WGS sequence"/>
</dbReference>
<keyword evidence="4" id="KW-0436">Ligase</keyword>
<dbReference type="InterPro" id="IPR013120">
    <property type="entry name" value="FAR_NAD-bd"/>
</dbReference>
<dbReference type="GO" id="GO:0044550">
    <property type="term" value="P:secondary metabolite biosynthetic process"/>
    <property type="evidence" value="ECO:0007669"/>
    <property type="project" value="TreeGrafter"/>
</dbReference>
<dbReference type="InterPro" id="IPR042099">
    <property type="entry name" value="ANL_N_sf"/>
</dbReference>
<evidence type="ECO:0000256" key="2">
    <source>
        <dbReference type="ARBA" id="ARBA00022450"/>
    </source>
</evidence>
<sequence>MHLARGRTAVMSRAQERLWFLDRLSGGDASYNIAVAERFTGVLDVEALGRAFTELVSRHEALRTVFPEIGGMPAAVVRPAEPVAIEIVDTTEDGLPDLLAERSNQPFDLAGGPLMRVSLLRTADCEHVLLLMLHHIVCDAWSLERILYPELSGLYACFAAGRAAPPPSPAGPPPSYSDYARRRRDEDHGRELAFWRAELDGVPALELPADRPRSATPTGAGDLVIQRVPVELWHRVRALARAERCTPFIVLLAAYQTLLSRYTGQDDFCVGTPVAGRDEIEFEQVVGLFVNTLAIRAELAGDPAVRDLVKRVRRRTLRALMHGGAPFDEVVAGVRGGRDQAPLLQTLLNLDNPGEGLEAGIEPLRLAGLQRTPVVSGLAPAKFDLAVDVVVSDTHLQFMFTYRTDLFERDTVWRMGGHLRRLLEEMTARPQARLSELRMLSPEELRAVLPEPRVSEPLPRLEELIARQVARTPDAPAVVTSAGVLTYAELDARAADLAGELDVAPGSLVALRMRASPEAIVALLAVLKTGAAYVPVDPGQPPARTRAVLEPCAAVIDEAGITRLPGRAAQEGAAYVIYTSGSTGVPKGVVVGHRTAARLATAFRDVHGFGPGERVLMVPPLSFDASAGDIFPALISGAALVLHPDPASLTGETLLRLCADLGVTMVDTASALWQQWVEDLSGRDHVDPGPLTTMMVGGESVPVDRLRTWARLTGGRVAFYNHYGPTEATVCATVYRTIDGSELAGRTQLPIGTALPHVRAYVLDRHGNPSPVGVPGELHLGGDCVAMGYLGQPELTAERFLPDPFGSGTMYATGDMVRRRADGTLDFLGRTDRQLKVNGVRVEPGEVEAACLAHPGVREAVVAAPAGRLVAYLVGEPVSAAELRAFLADRLPSAMTPAAVVMLDALPLTRHGKIDYRALPEPESAAPPYESPHTPAEERVAAVWAELLGTRAGRRDNFFDLGGHSLLTPRMVARLAEETGVRVPLATFFACADLAELAGVIDGQAPAAAPDLRAEAVLPGDFTVARGPRRRGLGRILLTGATGFLGAHLLADLLTHSKATVHCLVRGPGERVRRNLAAHGLWREEFAGRIVAEPGDLTRDLPELPGELDLIVHSGGLVDFVRPYGRLKAANVGGTLAVLRLAAQTAIPLHVVSTLGVYLVPGERVVREGDPLPDPGRLHLGYDQSKWVADRLAAQAREAGLPVSIHRPARITGGSARDDFLGRFLATCVLLGSVPDGEHLDMAPVEHVAAAIGLLARSGAQGDFHYHNPRTLGSADLAAGLAARGLPVRLVPGTEWRAEVRGRLAAGESLPLAPFPAFLAEYGDEGAPRFDCTATEGLLAAAGLVCPPASSLLDTYLAELMRGGGLA</sequence>
<dbReference type="GO" id="GO:0016874">
    <property type="term" value="F:ligase activity"/>
    <property type="evidence" value="ECO:0007669"/>
    <property type="project" value="UniProtKB-KW"/>
</dbReference>
<proteinExistence type="predicted"/>
<dbReference type="Pfam" id="PF13193">
    <property type="entry name" value="AMP-binding_C"/>
    <property type="match status" value="1"/>
</dbReference>
<dbReference type="SMART" id="SM00823">
    <property type="entry name" value="PKS_PP"/>
    <property type="match status" value="1"/>
</dbReference>
<dbReference type="SUPFAM" id="SSF56801">
    <property type="entry name" value="Acetyl-CoA synthetase-like"/>
    <property type="match status" value="1"/>
</dbReference>
<dbReference type="InterPro" id="IPR023213">
    <property type="entry name" value="CAT-like_dom_sf"/>
</dbReference>
<evidence type="ECO:0000256" key="1">
    <source>
        <dbReference type="ARBA" id="ARBA00001957"/>
    </source>
</evidence>
<dbReference type="RefSeq" id="WP_127930776.1">
    <property type="nucleotide sequence ID" value="NZ_SAUN01000001.1"/>
</dbReference>
<organism evidence="6 7">
    <name type="scientific">Nonomuraea polychroma</name>
    <dbReference type="NCBI Taxonomy" id="46176"/>
    <lineage>
        <taxon>Bacteria</taxon>
        <taxon>Bacillati</taxon>
        <taxon>Actinomycetota</taxon>
        <taxon>Actinomycetes</taxon>
        <taxon>Streptosporangiales</taxon>
        <taxon>Streptosporangiaceae</taxon>
        <taxon>Nonomuraea</taxon>
    </lineage>
</organism>
<evidence type="ECO:0000313" key="6">
    <source>
        <dbReference type="EMBL" id="RVX38096.1"/>
    </source>
</evidence>
<dbReference type="Pfam" id="PF00668">
    <property type="entry name" value="Condensation"/>
    <property type="match status" value="1"/>
</dbReference>
<dbReference type="CDD" id="cd05235">
    <property type="entry name" value="SDR_e1"/>
    <property type="match status" value="1"/>
</dbReference>
<dbReference type="InterPro" id="IPR020806">
    <property type="entry name" value="PKS_PP-bd"/>
</dbReference>
<dbReference type="GO" id="GO:0008610">
    <property type="term" value="P:lipid biosynthetic process"/>
    <property type="evidence" value="ECO:0007669"/>
    <property type="project" value="UniProtKB-ARBA"/>
</dbReference>
<dbReference type="InterPro" id="IPR025110">
    <property type="entry name" value="AMP-bd_C"/>
</dbReference>
<accession>A0A438LX69</accession>
<dbReference type="SUPFAM" id="SSF51735">
    <property type="entry name" value="NAD(P)-binding Rossmann-fold domains"/>
    <property type="match status" value="1"/>
</dbReference>
<dbReference type="CDD" id="cd05930">
    <property type="entry name" value="A_NRPS"/>
    <property type="match status" value="1"/>
</dbReference>
<dbReference type="InterPro" id="IPR036736">
    <property type="entry name" value="ACP-like_sf"/>
</dbReference>
<dbReference type="CDD" id="cd19531">
    <property type="entry name" value="LCL_NRPS-like"/>
    <property type="match status" value="1"/>
</dbReference>
<keyword evidence="3" id="KW-0597">Phosphoprotein</keyword>
<dbReference type="Gene3D" id="3.40.50.720">
    <property type="entry name" value="NAD(P)-binding Rossmann-like Domain"/>
    <property type="match status" value="1"/>
</dbReference>
<dbReference type="PANTHER" id="PTHR45527">
    <property type="entry name" value="NONRIBOSOMAL PEPTIDE SYNTHETASE"/>
    <property type="match status" value="1"/>
</dbReference>
<dbReference type="GO" id="GO:0043041">
    <property type="term" value="P:amino acid activation for nonribosomal peptide biosynthetic process"/>
    <property type="evidence" value="ECO:0007669"/>
    <property type="project" value="TreeGrafter"/>
</dbReference>
<dbReference type="OrthoDB" id="2472181at2"/>
<evidence type="ECO:0000256" key="3">
    <source>
        <dbReference type="ARBA" id="ARBA00022553"/>
    </source>
</evidence>
<dbReference type="Gene3D" id="3.30.559.10">
    <property type="entry name" value="Chloramphenicol acetyltransferase-like domain"/>
    <property type="match status" value="1"/>
</dbReference>
<dbReference type="Gene3D" id="3.40.50.12780">
    <property type="entry name" value="N-terminal domain of ligase-like"/>
    <property type="match status" value="1"/>
</dbReference>
<evidence type="ECO:0000256" key="4">
    <source>
        <dbReference type="ARBA" id="ARBA00022598"/>
    </source>
</evidence>
<keyword evidence="2" id="KW-0596">Phosphopantetheine</keyword>
<evidence type="ECO:0000313" key="7">
    <source>
        <dbReference type="Proteomes" id="UP000284824"/>
    </source>
</evidence>
<dbReference type="InterPro" id="IPR045851">
    <property type="entry name" value="AMP-bd_C_sf"/>
</dbReference>
<dbReference type="SUPFAM" id="SSF47336">
    <property type="entry name" value="ACP-like"/>
    <property type="match status" value="1"/>
</dbReference>
<dbReference type="Gene3D" id="3.30.559.30">
    <property type="entry name" value="Nonribosomal peptide synthetase, condensation domain"/>
    <property type="match status" value="1"/>
</dbReference>
<dbReference type="InterPro" id="IPR000873">
    <property type="entry name" value="AMP-dep_synth/lig_dom"/>
</dbReference>
<evidence type="ECO:0000259" key="5">
    <source>
        <dbReference type="PROSITE" id="PS50075"/>
    </source>
</evidence>
<dbReference type="InterPro" id="IPR010080">
    <property type="entry name" value="Thioester_reductase-like_dom"/>
</dbReference>
<protein>
    <submittedName>
        <fullName evidence="6">Amino acid adenylation domain-containing protein/thioester reductase-like protein</fullName>
    </submittedName>
</protein>
<dbReference type="Pfam" id="PF00501">
    <property type="entry name" value="AMP-binding"/>
    <property type="match status" value="2"/>
</dbReference>
<gene>
    <name evidence="6" type="ORF">EDD27_0387</name>
</gene>
<name>A0A438LX69_9ACTN</name>
<dbReference type="EMBL" id="SAUN01000001">
    <property type="protein sequence ID" value="RVX38096.1"/>
    <property type="molecule type" value="Genomic_DNA"/>
</dbReference>
<dbReference type="Pfam" id="PF07993">
    <property type="entry name" value="NAD_binding_4"/>
    <property type="match status" value="1"/>
</dbReference>
<dbReference type="SUPFAM" id="SSF52777">
    <property type="entry name" value="CoA-dependent acyltransferases"/>
    <property type="match status" value="2"/>
</dbReference>
<dbReference type="Pfam" id="PF00550">
    <property type="entry name" value="PP-binding"/>
    <property type="match status" value="1"/>
</dbReference>
<dbReference type="Gene3D" id="1.10.1200.10">
    <property type="entry name" value="ACP-like"/>
    <property type="match status" value="1"/>
</dbReference>
<dbReference type="PROSITE" id="PS00455">
    <property type="entry name" value="AMP_BINDING"/>
    <property type="match status" value="1"/>
</dbReference>
<dbReference type="PROSITE" id="PS50075">
    <property type="entry name" value="CARRIER"/>
    <property type="match status" value="1"/>
</dbReference>
<dbReference type="InterPro" id="IPR001242">
    <property type="entry name" value="Condensation_dom"/>
</dbReference>
<comment type="cofactor">
    <cofactor evidence="1">
        <name>pantetheine 4'-phosphate</name>
        <dbReference type="ChEBI" id="CHEBI:47942"/>
    </cofactor>
</comment>
<keyword evidence="7" id="KW-1185">Reference proteome</keyword>
<dbReference type="PANTHER" id="PTHR45527:SF1">
    <property type="entry name" value="FATTY ACID SYNTHASE"/>
    <property type="match status" value="1"/>
</dbReference>